<accession>A0A6A6UI16</accession>
<dbReference type="AlphaFoldDB" id="A0A6A6UI16"/>
<gene>
    <name evidence="3" type="ORF">BT63DRAFT_424448</name>
</gene>
<dbReference type="PANTHER" id="PTHR47791:SF1">
    <property type="entry name" value="ENDO MANNANASE, GH76 FAMILY (EUROFUNG)"/>
    <property type="match status" value="1"/>
</dbReference>
<dbReference type="GO" id="GO:0016052">
    <property type="term" value="P:carbohydrate catabolic process"/>
    <property type="evidence" value="ECO:0007669"/>
    <property type="project" value="InterPro"/>
</dbReference>
<evidence type="ECO:0000256" key="1">
    <source>
        <dbReference type="SAM" id="MobiDB-lite"/>
    </source>
</evidence>
<keyword evidence="3" id="KW-0326">Glycosidase</keyword>
<dbReference type="SUPFAM" id="SSF48208">
    <property type="entry name" value="Six-hairpin glycosidases"/>
    <property type="match status" value="1"/>
</dbReference>
<feature type="chain" id="PRO_5025450880" evidence="2">
    <location>
        <begin position="23"/>
        <end position="419"/>
    </location>
</feature>
<sequence>MLLFSWPYYSVILRLITSVYQALTNQSLALSQAEYQTNAVAASSALMGWYNQTNGLFQTTDWWNAASAITTLAMLTKVNPQMEFVTKKIWNNTYYNAQKHNLYQERATPDSIGPSNSSTPGQHEPTIRSFNKHNTYHKRPVRSIREKRALLAEWVMEPKGFLNGFYDDEGWWALAWLNVYDISRNKDHLLAATDIFNDMVSTGYNATCGGIWWNKKRNYNSAISNELFLSVAAHLATRVDNKDYYVNWAKRQWDWFQKSGLINKDYNINDGLDTDCKNNDGVVWSYNQGVILGALSELSKADRNNTYPYLATAKKIALAAKSKLADKNGILHDHREPNLGNDGNQFKGVFVRNLWQLYETTQEPWMKTFLLDNAKAVWRSGRNTTTNRMGPVWSGPYYPATAATHSSALDVLVAAAGVA</sequence>
<keyword evidence="3" id="KW-0378">Hydrolase</keyword>
<dbReference type="GO" id="GO:0008496">
    <property type="term" value="F:mannan endo-1,6-alpha-mannosidase activity"/>
    <property type="evidence" value="ECO:0007669"/>
    <property type="project" value="UniProtKB-UniRule"/>
</dbReference>
<organism evidence="3 4">
    <name type="scientific">Microthyrium microscopicum</name>
    <dbReference type="NCBI Taxonomy" id="703497"/>
    <lineage>
        <taxon>Eukaryota</taxon>
        <taxon>Fungi</taxon>
        <taxon>Dikarya</taxon>
        <taxon>Ascomycota</taxon>
        <taxon>Pezizomycotina</taxon>
        <taxon>Dothideomycetes</taxon>
        <taxon>Dothideomycetes incertae sedis</taxon>
        <taxon>Microthyriales</taxon>
        <taxon>Microthyriaceae</taxon>
        <taxon>Microthyrium</taxon>
    </lineage>
</organism>
<dbReference type="Pfam" id="PF03663">
    <property type="entry name" value="Glyco_hydro_76"/>
    <property type="match status" value="1"/>
</dbReference>
<dbReference type="EMBL" id="MU004234">
    <property type="protein sequence ID" value="KAF2670514.1"/>
    <property type="molecule type" value="Genomic_DNA"/>
</dbReference>
<keyword evidence="2" id="KW-0732">Signal</keyword>
<dbReference type="InterPro" id="IPR008928">
    <property type="entry name" value="6-hairpin_glycosidase_sf"/>
</dbReference>
<name>A0A6A6UI16_9PEZI</name>
<feature type="region of interest" description="Disordered" evidence="1">
    <location>
        <begin position="107"/>
        <end position="132"/>
    </location>
</feature>
<dbReference type="InterPro" id="IPR053169">
    <property type="entry name" value="MUG_Protein"/>
</dbReference>
<reference evidence="3" key="1">
    <citation type="journal article" date="2020" name="Stud. Mycol.">
        <title>101 Dothideomycetes genomes: a test case for predicting lifestyles and emergence of pathogens.</title>
        <authorList>
            <person name="Haridas S."/>
            <person name="Albert R."/>
            <person name="Binder M."/>
            <person name="Bloem J."/>
            <person name="Labutti K."/>
            <person name="Salamov A."/>
            <person name="Andreopoulos B."/>
            <person name="Baker S."/>
            <person name="Barry K."/>
            <person name="Bills G."/>
            <person name="Bluhm B."/>
            <person name="Cannon C."/>
            <person name="Castanera R."/>
            <person name="Culley D."/>
            <person name="Daum C."/>
            <person name="Ezra D."/>
            <person name="Gonzalez J."/>
            <person name="Henrissat B."/>
            <person name="Kuo A."/>
            <person name="Liang C."/>
            <person name="Lipzen A."/>
            <person name="Lutzoni F."/>
            <person name="Magnuson J."/>
            <person name="Mondo S."/>
            <person name="Nolan M."/>
            <person name="Ohm R."/>
            <person name="Pangilinan J."/>
            <person name="Park H.-J."/>
            <person name="Ramirez L."/>
            <person name="Alfaro M."/>
            <person name="Sun H."/>
            <person name="Tritt A."/>
            <person name="Yoshinaga Y."/>
            <person name="Zwiers L.-H."/>
            <person name="Turgeon B."/>
            <person name="Goodwin S."/>
            <person name="Spatafora J."/>
            <person name="Crous P."/>
            <person name="Grigoriev I."/>
        </authorList>
    </citation>
    <scope>NUCLEOTIDE SEQUENCE</scope>
    <source>
        <strain evidence="3">CBS 115976</strain>
    </source>
</reference>
<proteinExistence type="predicted"/>
<feature type="signal peptide" evidence="2">
    <location>
        <begin position="1"/>
        <end position="22"/>
    </location>
</feature>
<dbReference type="InterPro" id="IPR005198">
    <property type="entry name" value="Glyco_hydro_76"/>
</dbReference>
<dbReference type="Proteomes" id="UP000799302">
    <property type="component" value="Unassembled WGS sequence"/>
</dbReference>
<evidence type="ECO:0000256" key="2">
    <source>
        <dbReference type="SAM" id="SignalP"/>
    </source>
</evidence>
<dbReference type="Gene3D" id="1.50.10.20">
    <property type="match status" value="1"/>
</dbReference>
<keyword evidence="4" id="KW-1185">Reference proteome</keyword>
<evidence type="ECO:0000313" key="4">
    <source>
        <dbReference type="Proteomes" id="UP000799302"/>
    </source>
</evidence>
<dbReference type="OrthoDB" id="9984024at2759"/>
<protein>
    <submittedName>
        <fullName evidence="3">Six-hairpin glycosidase</fullName>
    </submittedName>
</protein>
<evidence type="ECO:0000313" key="3">
    <source>
        <dbReference type="EMBL" id="KAF2670514.1"/>
    </source>
</evidence>
<dbReference type="PANTHER" id="PTHR47791">
    <property type="entry name" value="MEIOTICALLY UP-REGULATED GENE 191 PROTEIN"/>
    <property type="match status" value="1"/>
</dbReference>